<evidence type="ECO:0000313" key="2">
    <source>
        <dbReference type="EMBL" id="SDI34159.1"/>
    </source>
</evidence>
<keyword evidence="1" id="KW-0732">Signal</keyword>
<gene>
    <name evidence="2" type="ORF">SAMN05192573_11931</name>
</gene>
<evidence type="ECO:0008006" key="4">
    <source>
        <dbReference type="Google" id="ProtNLM"/>
    </source>
</evidence>
<accession>A0A1G8JS82</accession>
<dbReference type="EMBL" id="FNCG01000019">
    <property type="protein sequence ID" value="SDI34159.1"/>
    <property type="molecule type" value="Genomic_DNA"/>
</dbReference>
<organism evidence="2 3">
    <name type="scientific">Mucilaginibacter gossypii</name>
    <dbReference type="NCBI Taxonomy" id="551996"/>
    <lineage>
        <taxon>Bacteria</taxon>
        <taxon>Pseudomonadati</taxon>
        <taxon>Bacteroidota</taxon>
        <taxon>Sphingobacteriia</taxon>
        <taxon>Sphingobacteriales</taxon>
        <taxon>Sphingobacteriaceae</taxon>
        <taxon>Mucilaginibacter</taxon>
    </lineage>
</organism>
<protein>
    <recommendedName>
        <fullName evidence="4">Gliding motility protein RemB</fullName>
    </recommendedName>
</protein>
<proteinExistence type="predicted"/>
<evidence type="ECO:0000256" key="1">
    <source>
        <dbReference type="SAM" id="SignalP"/>
    </source>
</evidence>
<dbReference type="InterPro" id="IPR038636">
    <property type="entry name" value="Wzi_sf"/>
</dbReference>
<feature type="chain" id="PRO_5011489666" description="Gliding motility protein RemB" evidence="1">
    <location>
        <begin position="21"/>
        <end position="528"/>
    </location>
</feature>
<dbReference type="STRING" id="551996.SAMN05192573_11931"/>
<dbReference type="RefSeq" id="WP_091174570.1">
    <property type="nucleotide sequence ID" value="NZ_FNCG01000019.1"/>
</dbReference>
<dbReference type="Proteomes" id="UP000199705">
    <property type="component" value="Unassembled WGS sequence"/>
</dbReference>
<feature type="signal peptide" evidence="1">
    <location>
        <begin position="1"/>
        <end position="20"/>
    </location>
</feature>
<keyword evidence="3" id="KW-1185">Reference proteome</keyword>
<reference evidence="3" key="1">
    <citation type="submission" date="2016-10" db="EMBL/GenBank/DDBJ databases">
        <authorList>
            <person name="Varghese N."/>
            <person name="Submissions S."/>
        </authorList>
    </citation>
    <scope>NUCLEOTIDE SEQUENCE [LARGE SCALE GENOMIC DNA]</scope>
    <source>
        <strain evidence="3">Gh-67</strain>
    </source>
</reference>
<sequence>MKRIFTSIILLLLISGFAKAQSIYQPYNYQFYQKLNEDIYSTKTRVHSSLKPFMVDDSLLKVHYDSLMNLNDLKGRFFNEHQIDVKSSNSTFYADLLPDFNLSRDFSGKKNTNFGTLGIQLGGTFGKNFSYNVAGYENRAVLPNYLQTYVNQVGIAPGQAYAGIYGNEYRWSYITANVSYTPIKFLNISAGRDKTFVGDGYRSLLLSDYASPYPFFKLTATLGNVRYMAMWTYFNDPLSVKVDNGDRKKFGVFHYLDWNVSNRLSLGFFDAVIWAAKDDLGHKRGFDFTYINPVIFLRPVEASNGSPDNALIGFTAKYKLTDGITAYGQFSLDEFESSSFFSSKGSSRNKYGFQLGVRGANLFNVKGLNYLLETNNVKPYTYSERSSVINYTENGEPIGHPWGANFREVVGLLNYSYKRFDFSGELDYGHYGLDVNGLNYGKDPFQGYRDPARLYGNYTGQGLTTNMVYLEGKVAYLINPKYNLRFELGGLVRREKNSQFNDKTSMLTFGIRSSFRAIYNDLARYKAN</sequence>
<dbReference type="Gene3D" id="2.40.160.130">
    <property type="entry name" value="Capsule assembly protein Wzi"/>
    <property type="match status" value="1"/>
</dbReference>
<evidence type="ECO:0000313" key="3">
    <source>
        <dbReference type="Proteomes" id="UP000199705"/>
    </source>
</evidence>
<dbReference type="AlphaFoldDB" id="A0A1G8JS82"/>
<name>A0A1G8JS82_9SPHI</name>